<dbReference type="KEGG" id="tet:TTHERM_00101200"/>
<evidence type="ECO:0000256" key="1">
    <source>
        <dbReference type="SAM" id="Phobius"/>
    </source>
</evidence>
<keyword evidence="1 2" id="KW-0812">Transmembrane</keyword>
<name>Q234S9_TETTS</name>
<dbReference type="InParanoid" id="Q234S9"/>
<proteinExistence type="predicted"/>
<gene>
    <name evidence="2" type="ORF">TTHERM_00101200</name>
</gene>
<dbReference type="HOGENOM" id="CLU_1744198_0_0_1"/>
<evidence type="ECO:0000313" key="2">
    <source>
        <dbReference type="EMBL" id="EAR91924.2"/>
    </source>
</evidence>
<dbReference type="GeneID" id="7840942"/>
<dbReference type="Proteomes" id="UP000009168">
    <property type="component" value="Unassembled WGS sequence"/>
</dbReference>
<sequence length="179" mass="21090">MLDWIIIIICFAGVALARMYLFKKSYQSKMKYYTEPSLLAKEVIAENKRQTTEIQFQKTMNIEKVAEQVGFNLGCVLRLIGQEKPDFEQICEKLRNICLYINIIKQIHEKNTQTLTEYLKILGSIVGPRLDTFSKIRKYIEEQNKDPKLKKKRDQYLDKSVDSYIQHIVEDLSAYMFGF</sequence>
<dbReference type="RefSeq" id="XP_001012169.2">
    <property type="nucleotide sequence ID" value="XM_001012169.3"/>
</dbReference>
<protein>
    <submittedName>
        <fullName evidence="2">Transmembrane protein, putative</fullName>
    </submittedName>
</protein>
<keyword evidence="1" id="KW-0472">Membrane</keyword>
<feature type="transmembrane region" description="Helical" evidence="1">
    <location>
        <begin position="6"/>
        <end position="22"/>
    </location>
</feature>
<evidence type="ECO:0000313" key="3">
    <source>
        <dbReference type="Proteomes" id="UP000009168"/>
    </source>
</evidence>
<accession>Q234S9</accession>
<dbReference type="AlphaFoldDB" id="Q234S9"/>
<keyword evidence="3" id="KW-1185">Reference proteome</keyword>
<reference evidence="3" key="1">
    <citation type="journal article" date="2006" name="PLoS Biol.">
        <title>Macronuclear genome sequence of the ciliate Tetrahymena thermophila, a model eukaryote.</title>
        <authorList>
            <person name="Eisen J.A."/>
            <person name="Coyne R.S."/>
            <person name="Wu M."/>
            <person name="Wu D."/>
            <person name="Thiagarajan M."/>
            <person name="Wortman J.R."/>
            <person name="Badger J.H."/>
            <person name="Ren Q."/>
            <person name="Amedeo P."/>
            <person name="Jones K.M."/>
            <person name="Tallon L.J."/>
            <person name="Delcher A.L."/>
            <person name="Salzberg S.L."/>
            <person name="Silva J.C."/>
            <person name="Haas B.J."/>
            <person name="Majoros W.H."/>
            <person name="Farzad M."/>
            <person name="Carlton J.M."/>
            <person name="Smith R.K. Jr."/>
            <person name="Garg J."/>
            <person name="Pearlman R.E."/>
            <person name="Karrer K.M."/>
            <person name="Sun L."/>
            <person name="Manning G."/>
            <person name="Elde N.C."/>
            <person name="Turkewitz A.P."/>
            <person name="Asai D.J."/>
            <person name="Wilkes D.E."/>
            <person name="Wang Y."/>
            <person name="Cai H."/>
            <person name="Collins K."/>
            <person name="Stewart B.A."/>
            <person name="Lee S.R."/>
            <person name="Wilamowska K."/>
            <person name="Weinberg Z."/>
            <person name="Ruzzo W.L."/>
            <person name="Wloga D."/>
            <person name="Gaertig J."/>
            <person name="Frankel J."/>
            <person name="Tsao C.-C."/>
            <person name="Gorovsky M.A."/>
            <person name="Keeling P.J."/>
            <person name="Waller R.F."/>
            <person name="Patron N.J."/>
            <person name="Cherry J.M."/>
            <person name="Stover N.A."/>
            <person name="Krieger C.J."/>
            <person name="del Toro C."/>
            <person name="Ryder H.F."/>
            <person name="Williamson S.C."/>
            <person name="Barbeau R.A."/>
            <person name="Hamilton E.P."/>
            <person name="Orias E."/>
        </authorList>
    </citation>
    <scope>NUCLEOTIDE SEQUENCE [LARGE SCALE GENOMIC DNA]</scope>
    <source>
        <strain evidence="3">SB210</strain>
    </source>
</reference>
<keyword evidence="1" id="KW-1133">Transmembrane helix</keyword>
<organism evidence="2 3">
    <name type="scientific">Tetrahymena thermophila (strain SB210)</name>
    <dbReference type="NCBI Taxonomy" id="312017"/>
    <lineage>
        <taxon>Eukaryota</taxon>
        <taxon>Sar</taxon>
        <taxon>Alveolata</taxon>
        <taxon>Ciliophora</taxon>
        <taxon>Intramacronucleata</taxon>
        <taxon>Oligohymenophorea</taxon>
        <taxon>Hymenostomatida</taxon>
        <taxon>Tetrahymenina</taxon>
        <taxon>Tetrahymenidae</taxon>
        <taxon>Tetrahymena</taxon>
    </lineage>
</organism>
<dbReference type="EMBL" id="GG662767">
    <property type="protein sequence ID" value="EAR91924.2"/>
    <property type="molecule type" value="Genomic_DNA"/>
</dbReference>